<evidence type="ECO:0008006" key="4">
    <source>
        <dbReference type="Google" id="ProtNLM"/>
    </source>
</evidence>
<dbReference type="RefSeq" id="WP_139216131.1">
    <property type="nucleotide sequence ID" value="NZ_FOSZ01000001.1"/>
</dbReference>
<feature type="signal peptide" evidence="1">
    <location>
        <begin position="1"/>
        <end position="21"/>
    </location>
</feature>
<keyword evidence="3" id="KW-1185">Reference proteome</keyword>
<evidence type="ECO:0000313" key="2">
    <source>
        <dbReference type="EMBL" id="SFK63316.1"/>
    </source>
</evidence>
<evidence type="ECO:0000256" key="1">
    <source>
        <dbReference type="SAM" id="SignalP"/>
    </source>
</evidence>
<feature type="chain" id="PRO_5011561154" description="Outer membrane protein beta-barrel domain-containing protein" evidence="1">
    <location>
        <begin position="22"/>
        <end position="228"/>
    </location>
</feature>
<dbReference type="EMBL" id="FOSZ01000001">
    <property type="protein sequence ID" value="SFK63316.1"/>
    <property type="molecule type" value="Genomic_DNA"/>
</dbReference>
<proteinExistence type="predicted"/>
<sequence>MTQNFTMGLAVLSLVAGGAIAEESDTKLADDPTKVITKVGLSYSDKWTLSGSVAVGPVSKINVRLSDTGEWTAGGSYLFNFGIVNVSASQRELNSGVTQTQYSIGSYAPIYRATDNPKGWQVFAMFGANYTEGNGGAAVLDMPSGLSTEVESRGGYVGAMALKPISPLVVFKSFGVLSRGSNDYSGYGIGGGFTFNLSKRDTINVMAFYSDNSFGQNDSVSIGYRREF</sequence>
<organism evidence="2 3">
    <name type="scientific">Shimia haliotis</name>
    <dbReference type="NCBI Taxonomy" id="1280847"/>
    <lineage>
        <taxon>Bacteria</taxon>
        <taxon>Pseudomonadati</taxon>
        <taxon>Pseudomonadota</taxon>
        <taxon>Alphaproteobacteria</taxon>
        <taxon>Rhodobacterales</taxon>
        <taxon>Roseobacteraceae</taxon>
    </lineage>
</organism>
<reference evidence="3" key="1">
    <citation type="submission" date="2016-10" db="EMBL/GenBank/DDBJ databases">
        <authorList>
            <person name="Varghese N."/>
            <person name="Submissions S."/>
        </authorList>
    </citation>
    <scope>NUCLEOTIDE SEQUENCE [LARGE SCALE GENOMIC DNA]</scope>
    <source>
        <strain evidence="3">DSM 28453</strain>
    </source>
</reference>
<evidence type="ECO:0000313" key="3">
    <source>
        <dbReference type="Proteomes" id="UP000198851"/>
    </source>
</evidence>
<protein>
    <recommendedName>
        <fullName evidence="4">Outer membrane protein beta-barrel domain-containing protein</fullName>
    </recommendedName>
</protein>
<dbReference type="OrthoDB" id="7594018at2"/>
<dbReference type="AlphaFoldDB" id="A0A1I4B626"/>
<dbReference type="STRING" id="1280847.SAMN04488036_101781"/>
<keyword evidence="1" id="KW-0732">Signal</keyword>
<accession>A0A1I4B626</accession>
<gene>
    <name evidence="2" type="ORF">SAMN04488036_101781</name>
</gene>
<name>A0A1I4B626_9RHOB</name>
<dbReference type="Proteomes" id="UP000198851">
    <property type="component" value="Unassembled WGS sequence"/>
</dbReference>